<evidence type="ECO:0000256" key="1">
    <source>
        <dbReference type="SAM" id="Phobius"/>
    </source>
</evidence>
<dbReference type="AlphaFoldDB" id="A0AAJ1QU99"/>
<evidence type="ECO:0000313" key="3">
    <source>
        <dbReference type="EMBL" id="MDN3618190.1"/>
    </source>
</evidence>
<dbReference type="EMBL" id="JAUFQH010000003">
    <property type="protein sequence ID" value="MDN3618190.1"/>
    <property type="molecule type" value="Genomic_DNA"/>
</dbReference>
<evidence type="ECO:0000313" key="4">
    <source>
        <dbReference type="Proteomes" id="UP001228636"/>
    </source>
</evidence>
<feature type="transmembrane region" description="Helical" evidence="1">
    <location>
        <begin position="20"/>
        <end position="44"/>
    </location>
</feature>
<dbReference type="Pfam" id="PF04024">
    <property type="entry name" value="PspC"/>
    <property type="match status" value="1"/>
</dbReference>
<name>A0AAJ1QU99_9FLAO</name>
<evidence type="ECO:0000259" key="2">
    <source>
        <dbReference type="Pfam" id="PF04024"/>
    </source>
</evidence>
<keyword evidence="1" id="KW-0472">Membrane</keyword>
<comment type="caution">
    <text evidence="3">The sequence shown here is derived from an EMBL/GenBank/DDBJ whole genome shotgun (WGS) entry which is preliminary data.</text>
</comment>
<feature type="domain" description="Phage shock protein PspC N-terminal" evidence="2">
    <location>
        <begin position="1"/>
        <end position="44"/>
    </location>
</feature>
<accession>A0AAJ1QU99</accession>
<keyword evidence="1" id="KW-0812">Transmembrane</keyword>
<organism evidence="3 4">
    <name type="scientific">Polaribacter sejongensis</name>
    <dbReference type="NCBI Taxonomy" id="985043"/>
    <lineage>
        <taxon>Bacteria</taxon>
        <taxon>Pseudomonadati</taxon>
        <taxon>Bacteroidota</taxon>
        <taxon>Flavobacteriia</taxon>
        <taxon>Flavobacteriales</taxon>
        <taxon>Flavobacteriaceae</taxon>
    </lineage>
</organism>
<dbReference type="Proteomes" id="UP001228636">
    <property type="component" value="Unassembled WGS sequence"/>
</dbReference>
<dbReference type="RefSeq" id="WP_165731376.1">
    <property type="nucleotide sequence ID" value="NZ_CP019336.1"/>
</dbReference>
<sequence>MILGVSDWLSPKINVEAKYIRIGFVVAFLFAGVGLGLYLILWIVKLLSK</sequence>
<protein>
    <submittedName>
        <fullName evidence="3">PspC domain-containing protein</fullName>
    </submittedName>
</protein>
<keyword evidence="1" id="KW-1133">Transmembrane helix</keyword>
<reference evidence="3 4" key="1">
    <citation type="journal article" date="2014" name="Int. J. Syst. Evol. Microbiol.">
        <title>Complete genome sequence of Corynebacterium casei LMG S-19264T (=DSM 44701T), isolated from a smear-ripened cheese.</title>
        <authorList>
            <consortium name="US DOE Joint Genome Institute (JGI-PGF)"/>
            <person name="Walter F."/>
            <person name="Albersmeier A."/>
            <person name="Kalinowski J."/>
            <person name="Ruckert C."/>
        </authorList>
    </citation>
    <scope>NUCLEOTIDE SEQUENCE [LARGE SCALE GENOMIC DNA]</scope>
    <source>
        <strain evidence="3 4">CECT 8670</strain>
    </source>
</reference>
<proteinExistence type="predicted"/>
<gene>
    <name evidence="3" type="ORF">QWY81_01835</name>
</gene>
<dbReference type="InterPro" id="IPR007168">
    <property type="entry name" value="Phageshock_PspC_N"/>
</dbReference>